<evidence type="ECO:0000256" key="1">
    <source>
        <dbReference type="ARBA" id="ARBA00004141"/>
    </source>
</evidence>
<feature type="domain" description="EamA" evidence="7">
    <location>
        <begin position="11"/>
        <end position="141"/>
    </location>
</feature>
<evidence type="ECO:0000313" key="9">
    <source>
        <dbReference type="Proteomes" id="UP000620139"/>
    </source>
</evidence>
<feature type="transmembrane region" description="Helical" evidence="6">
    <location>
        <begin position="97"/>
        <end position="116"/>
    </location>
</feature>
<feature type="transmembrane region" description="Helical" evidence="6">
    <location>
        <begin position="254"/>
        <end position="273"/>
    </location>
</feature>
<sequence length="298" mass="32137">MTAPLSPSLLVLLSLPPLLWAGNAVVGAVLAPAVSPVLLNALRWAVALAVLLPFTRGLWRGRERVYRNWRWFVVTGFLGMGLYNALLYRALHTSSPLNVTLISSGLPVFMLIVGALGFQAPVQRRQAVGALLSLAGVLTVLSQGQWQRLLAIEFVQGDVLMLLANVAWAVYSWLLTRAPSEVQQWHWADRLGAQVLVGVVLAGLSTVGEAAWGALHFDASPSTWLGLLYIAIGPSLLAYRCWGLGVERGGPAMAAFFYNLTPLITALLGLALMSAAPQTFHMFAFLLIASGIWVSSNR</sequence>
<feature type="transmembrane region" description="Helical" evidence="6">
    <location>
        <begin position="128"/>
        <end position="146"/>
    </location>
</feature>
<accession>A0A931ND88</accession>
<evidence type="ECO:0000256" key="5">
    <source>
        <dbReference type="ARBA" id="ARBA00023136"/>
    </source>
</evidence>
<dbReference type="PANTHER" id="PTHR32322:SF2">
    <property type="entry name" value="EAMA DOMAIN-CONTAINING PROTEIN"/>
    <property type="match status" value="1"/>
</dbReference>
<feature type="transmembrane region" description="Helical" evidence="6">
    <location>
        <begin position="195"/>
        <end position="217"/>
    </location>
</feature>
<evidence type="ECO:0000256" key="4">
    <source>
        <dbReference type="ARBA" id="ARBA00022989"/>
    </source>
</evidence>
<dbReference type="InterPro" id="IPR037185">
    <property type="entry name" value="EmrE-like"/>
</dbReference>
<gene>
    <name evidence="8" type="ORF">I7X43_08165</name>
</gene>
<reference evidence="8" key="1">
    <citation type="submission" date="2020-12" db="EMBL/GenBank/DDBJ databases">
        <title>The genome sequence of Inhella sp. 4Y17.</title>
        <authorList>
            <person name="Liu Y."/>
        </authorList>
    </citation>
    <scope>NUCLEOTIDE SEQUENCE</scope>
    <source>
        <strain evidence="8">4Y10</strain>
    </source>
</reference>
<feature type="transmembrane region" description="Helical" evidence="6">
    <location>
        <begin position="37"/>
        <end position="59"/>
    </location>
</feature>
<dbReference type="Pfam" id="PF00892">
    <property type="entry name" value="EamA"/>
    <property type="match status" value="2"/>
</dbReference>
<dbReference type="Proteomes" id="UP000620139">
    <property type="component" value="Unassembled WGS sequence"/>
</dbReference>
<feature type="transmembrane region" description="Helical" evidence="6">
    <location>
        <begin position="279"/>
        <end position="296"/>
    </location>
</feature>
<proteinExistence type="inferred from homology"/>
<dbReference type="AlphaFoldDB" id="A0A931ND88"/>
<comment type="caution">
    <text evidence="8">The sequence shown here is derived from an EMBL/GenBank/DDBJ whole genome shotgun (WGS) entry which is preliminary data.</text>
</comment>
<protein>
    <submittedName>
        <fullName evidence="8">DMT family transporter</fullName>
    </submittedName>
</protein>
<feature type="transmembrane region" description="Helical" evidence="6">
    <location>
        <begin position="71"/>
        <end position="91"/>
    </location>
</feature>
<evidence type="ECO:0000256" key="3">
    <source>
        <dbReference type="ARBA" id="ARBA00022692"/>
    </source>
</evidence>
<dbReference type="GO" id="GO:0016020">
    <property type="term" value="C:membrane"/>
    <property type="evidence" value="ECO:0007669"/>
    <property type="project" value="UniProtKB-SubCell"/>
</dbReference>
<name>A0A931ND88_9BURK</name>
<keyword evidence="9" id="KW-1185">Reference proteome</keyword>
<dbReference type="SUPFAM" id="SSF103481">
    <property type="entry name" value="Multidrug resistance efflux transporter EmrE"/>
    <property type="match status" value="2"/>
</dbReference>
<dbReference type="RefSeq" id="WP_198100446.1">
    <property type="nucleotide sequence ID" value="NZ_JAEDAL010000003.1"/>
</dbReference>
<keyword evidence="3 6" id="KW-0812">Transmembrane</keyword>
<evidence type="ECO:0000256" key="2">
    <source>
        <dbReference type="ARBA" id="ARBA00007362"/>
    </source>
</evidence>
<dbReference type="PANTHER" id="PTHR32322">
    <property type="entry name" value="INNER MEMBRANE TRANSPORTER"/>
    <property type="match status" value="1"/>
</dbReference>
<evidence type="ECO:0000313" key="8">
    <source>
        <dbReference type="EMBL" id="MBH9552827.1"/>
    </source>
</evidence>
<evidence type="ECO:0000256" key="6">
    <source>
        <dbReference type="SAM" id="Phobius"/>
    </source>
</evidence>
<dbReference type="InterPro" id="IPR000620">
    <property type="entry name" value="EamA_dom"/>
</dbReference>
<organism evidence="8 9">
    <name type="scientific">Inhella gelatinilytica</name>
    <dbReference type="NCBI Taxonomy" id="2795030"/>
    <lineage>
        <taxon>Bacteria</taxon>
        <taxon>Pseudomonadati</taxon>
        <taxon>Pseudomonadota</taxon>
        <taxon>Betaproteobacteria</taxon>
        <taxon>Burkholderiales</taxon>
        <taxon>Sphaerotilaceae</taxon>
        <taxon>Inhella</taxon>
    </lineage>
</organism>
<comment type="similarity">
    <text evidence="2">Belongs to the EamA transporter family.</text>
</comment>
<feature type="transmembrane region" description="Helical" evidence="6">
    <location>
        <begin position="223"/>
        <end position="242"/>
    </location>
</feature>
<keyword evidence="5 6" id="KW-0472">Membrane</keyword>
<keyword evidence="4 6" id="KW-1133">Transmembrane helix</keyword>
<comment type="subcellular location">
    <subcellularLocation>
        <location evidence="1">Membrane</location>
        <topology evidence="1">Multi-pass membrane protein</topology>
    </subcellularLocation>
</comment>
<feature type="transmembrane region" description="Helical" evidence="6">
    <location>
        <begin position="152"/>
        <end position="174"/>
    </location>
</feature>
<evidence type="ECO:0000259" key="7">
    <source>
        <dbReference type="Pfam" id="PF00892"/>
    </source>
</evidence>
<dbReference type="EMBL" id="JAEDAL010000003">
    <property type="protein sequence ID" value="MBH9552827.1"/>
    <property type="molecule type" value="Genomic_DNA"/>
</dbReference>
<feature type="domain" description="EamA" evidence="7">
    <location>
        <begin position="157"/>
        <end position="295"/>
    </location>
</feature>
<dbReference type="InterPro" id="IPR050638">
    <property type="entry name" value="AA-Vitamin_Transporters"/>
</dbReference>